<dbReference type="AlphaFoldDB" id="A0A2T4UFH2"/>
<keyword evidence="2" id="KW-1185">Reference proteome</keyword>
<accession>A0A2T4UFH2</accession>
<reference evidence="1 2" key="1">
    <citation type="submission" date="2018-03" db="EMBL/GenBank/DDBJ databases">
        <title>Aquarubrobacter algicola gen. nov., sp. nov., a novel actinobacterium isolated from shallow eutrophic lake during the end of cyanobacterial harmful algal blooms.</title>
        <authorList>
            <person name="Chun S.J."/>
        </authorList>
    </citation>
    <scope>NUCLEOTIDE SEQUENCE [LARGE SCALE GENOMIC DNA]</scope>
    <source>
        <strain evidence="1 2">Seoho-28</strain>
    </source>
</reference>
<evidence type="ECO:0000313" key="1">
    <source>
        <dbReference type="EMBL" id="PTL56533.1"/>
    </source>
</evidence>
<organism evidence="1 2">
    <name type="scientific">Paraconexibacter algicola</name>
    <dbReference type="NCBI Taxonomy" id="2133960"/>
    <lineage>
        <taxon>Bacteria</taxon>
        <taxon>Bacillati</taxon>
        <taxon>Actinomycetota</taxon>
        <taxon>Thermoleophilia</taxon>
        <taxon>Solirubrobacterales</taxon>
        <taxon>Paraconexibacteraceae</taxon>
        <taxon>Paraconexibacter</taxon>
    </lineage>
</organism>
<dbReference type="EMBL" id="PYYB01000002">
    <property type="protein sequence ID" value="PTL56533.1"/>
    <property type="molecule type" value="Genomic_DNA"/>
</dbReference>
<sequence length="292" mass="32108">MSEPAGAPLPHFKFVQLEFPWELGPEEGRYVVRGHAGEVDQVVVLQTLGAPERRGLVRNRRARDVPSEPPATPVPVSRVTVVGPKPFPSLDDAARWRREVDGEEEAAEAIRVLNRMLHLHRTATADPTVREVSRPQALVVRVGTGEGEQLAHSRWAEAVELPPQARRRQTGREAALRPQERLAALLGGRDVALACEELILRARLDLDGDRTREAALQLRVALEAAIAELAPWADRAQIADRLEALRAERRAVGAAANRALEGGLDEETVEDVRRVVGLVEGIVRLRTSFGFG</sequence>
<comment type="caution">
    <text evidence="1">The sequence shown here is derived from an EMBL/GenBank/DDBJ whole genome shotgun (WGS) entry which is preliminary data.</text>
</comment>
<dbReference type="RefSeq" id="WP_107570252.1">
    <property type="nucleotide sequence ID" value="NZ_PYYB01000002.1"/>
</dbReference>
<proteinExistence type="predicted"/>
<dbReference type="Proteomes" id="UP000240739">
    <property type="component" value="Unassembled WGS sequence"/>
</dbReference>
<gene>
    <name evidence="1" type="ORF">C7Y72_16400</name>
</gene>
<name>A0A2T4UFH2_9ACTN</name>
<evidence type="ECO:0000313" key="2">
    <source>
        <dbReference type="Proteomes" id="UP000240739"/>
    </source>
</evidence>
<dbReference type="OrthoDB" id="5243007at2"/>
<protein>
    <submittedName>
        <fullName evidence="1">Uncharacterized protein</fullName>
    </submittedName>
</protein>